<evidence type="ECO:0000256" key="2">
    <source>
        <dbReference type="ARBA" id="ARBA00022853"/>
    </source>
</evidence>
<dbReference type="PROSITE" id="PS51293">
    <property type="entry name" value="SANT"/>
    <property type="match status" value="1"/>
</dbReference>
<evidence type="ECO:0000256" key="8">
    <source>
        <dbReference type="SAM" id="MobiDB-lite"/>
    </source>
</evidence>
<dbReference type="Pfam" id="PF16495">
    <property type="entry name" value="SWIRM-assoc_1"/>
    <property type="match status" value="1"/>
</dbReference>
<dbReference type="GO" id="GO:0006355">
    <property type="term" value="P:regulation of DNA-templated transcription"/>
    <property type="evidence" value="ECO:0007669"/>
    <property type="project" value="UniProtKB-ARBA"/>
</dbReference>
<feature type="domain" description="SANT" evidence="11">
    <location>
        <begin position="412"/>
        <end position="463"/>
    </location>
</feature>
<accession>A0A1E3PK91</accession>
<organism evidence="12 13">
    <name type="scientific">Nadsonia fulvescens var. elongata DSM 6958</name>
    <dbReference type="NCBI Taxonomy" id="857566"/>
    <lineage>
        <taxon>Eukaryota</taxon>
        <taxon>Fungi</taxon>
        <taxon>Dikarya</taxon>
        <taxon>Ascomycota</taxon>
        <taxon>Saccharomycotina</taxon>
        <taxon>Dipodascomycetes</taxon>
        <taxon>Dipodascales</taxon>
        <taxon>Dipodascales incertae sedis</taxon>
        <taxon>Nadsonia</taxon>
    </lineage>
</organism>
<feature type="non-terminal residue" evidence="12">
    <location>
        <position position="629"/>
    </location>
</feature>
<name>A0A1E3PK91_9ASCO</name>
<gene>
    <name evidence="12" type="ORF">NADFUDRAFT_82796</name>
</gene>
<dbReference type="PROSITE" id="PS50934">
    <property type="entry name" value="SWIRM"/>
    <property type="match status" value="1"/>
</dbReference>
<dbReference type="Pfam" id="PF00249">
    <property type="entry name" value="Myb_DNA-binding"/>
    <property type="match status" value="1"/>
</dbReference>
<dbReference type="InterPro" id="IPR032451">
    <property type="entry name" value="SMARCC_C"/>
</dbReference>
<evidence type="ECO:0000256" key="5">
    <source>
        <dbReference type="ARBA" id="ARBA00023242"/>
    </source>
</evidence>
<dbReference type="SUPFAM" id="SSF46689">
    <property type="entry name" value="Homeodomain-like"/>
    <property type="match status" value="2"/>
</dbReference>
<feature type="compositionally biased region" description="Polar residues" evidence="8">
    <location>
        <begin position="25"/>
        <end position="41"/>
    </location>
</feature>
<evidence type="ECO:0000256" key="1">
    <source>
        <dbReference type="ARBA" id="ARBA00004123"/>
    </source>
</evidence>
<proteinExistence type="inferred from homology"/>
<feature type="region of interest" description="Disordered" evidence="8">
    <location>
        <begin position="1"/>
        <end position="82"/>
    </location>
</feature>
<keyword evidence="7" id="KW-0175">Coiled coil</keyword>
<dbReference type="PANTHER" id="PTHR15381:SF1">
    <property type="entry name" value="CHONDROITIN SULFATE PROTEOGLYCAN 5"/>
    <property type="match status" value="1"/>
</dbReference>
<evidence type="ECO:0000256" key="4">
    <source>
        <dbReference type="ARBA" id="ARBA00023163"/>
    </source>
</evidence>
<keyword evidence="5" id="KW-0539">Nucleus</keyword>
<keyword evidence="2" id="KW-0156">Chromatin regulator</keyword>
<evidence type="ECO:0000259" key="10">
    <source>
        <dbReference type="PROSITE" id="PS50934"/>
    </source>
</evidence>
<dbReference type="CDD" id="cd00167">
    <property type="entry name" value="SANT"/>
    <property type="match status" value="1"/>
</dbReference>
<sequence>MSDQTPVADATPSVDVSDSRPVASQDDTIPNDAQPSDSASSELVEGAKEELTKETSEQTAQEANEEATEEAAKVAQNDDDAMDVDTKVPTEAFSPVEDLPETKTPLEEGIETDIQAKTETTADSTAETNVVPIAAITTDVSMLPEPEEERAKLEEKARLYLAKQTQRVIIPSFSVWFDRNQVNDIEKKALPEFFNHKNRTKTPEIYMEYRNFMIDVYRLNPSEYLTFTACRRNLAGDVASIMRVHAFLEQWGLINYQIDPETRPSIIGPQFTGHFRVILDTAKGLQPFEPAFKSVKSEEGDKFNVVTEGKLQQQENNDQNDKKHTGSLNLELRRNIYDTTADATALNDENQKKLNTLFSKSYNCYTSGEDISKVRYHNLRTKQSISALCFKQGQFPANLQASDFVKIEQSQTSSLPWNDQELLLLLEGIEMFEDDWESIADHVASRTREDCITKFLQLPIEDPYLTKREPNADEVQNGDLAIMGTESKSITSTEKMLHNLLTLVKSTTSPSTPPASVSTLTLIASSLSSVSSENKVTAPSGSRLTGLVDEEESRQKKIIGSLVEAQLQKTNIKLEKFDELEKLIMVQKQELEKEKLQIYLDRLALKKQSELVLEKLQQAAAMGAGNEQG</sequence>
<evidence type="ECO:0000313" key="12">
    <source>
        <dbReference type="EMBL" id="ODQ65843.1"/>
    </source>
</evidence>
<dbReference type="SMART" id="SM00717">
    <property type="entry name" value="SANT"/>
    <property type="match status" value="1"/>
</dbReference>
<dbReference type="GO" id="GO:0048858">
    <property type="term" value="P:cell projection morphogenesis"/>
    <property type="evidence" value="ECO:0007669"/>
    <property type="project" value="TreeGrafter"/>
</dbReference>
<dbReference type="InterPro" id="IPR009057">
    <property type="entry name" value="Homeodomain-like_sf"/>
</dbReference>
<dbReference type="InterPro" id="IPR001005">
    <property type="entry name" value="SANT/Myb"/>
</dbReference>
<evidence type="ECO:0000256" key="7">
    <source>
        <dbReference type="SAM" id="Coils"/>
    </source>
</evidence>
<dbReference type="EMBL" id="KV454409">
    <property type="protein sequence ID" value="ODQ65843.1"/>
    <property type="molecule type" value="Genomic_DNA"/>
</dbReference>
<keyword evidence="4" id="KW-0804">Transcription</keyword>
<reference evidence="12 13" key="1">
    <citation type="journal article" date="2016" name="Proc. Natl. Acad. Sci. U.S.A.">
        <title>Comparative genomics of biotechnologically important yeasts.</title>
        <authorList>
            <person name="Riley R."/>
            <person name="Haridas S."/>
            <person name="Wolfe K.H."/>
            <person name="Lopes M.R."/>
            <person name="Hittinger C.T."/>
            <person name="Goeker M."/>
            <person name="Salamov A.A."/>
            <person name="Wisecaver J.H."/>
            <person name="Long T.M."/>
            <person name="Calvey C.H."/>
            <person name="Aerts A.L."/>
            <person name="Barry K.W."/>
            <person name="Choi C."/>
            <person name="Clum A."/>
            <person name="Coughlan A.Y."/>
            <person name="Deshpande S."/>
            <person name="Douglass A.P."/>
            <person name="Hanson S.J."/>
            <person name="Klenk H.-P."/>
            <person name="LaButti K.M."/>
            <person name="Lapidus A."/>
            <person name="Lindquist E.A."/>
            <person name="Lipzen A.M."/>
            <person name="Meier-Kolthoff J.P."/>
            <person name="Ohm R.A."/>
            <person name="Otillar R.P."/>
            <person name="Pangilinan J.L."/>
            <person name="Peng Y."/>
            <person name="Rokas A."/>
            <person name="Rosa C.A."/>
            <person name="Scheuner C."/>
            <person name="Sibirny A.A."/>
            <person name="Slot J.C."/>
            <person name="Stielow J.B."/>
            <person name="Sun H."/>
            <person name="Kurtzman C.P."/>
            <person name="Blackwell M."/>
            <person name="Grigoriev I.V."/>
            <person name="Jeffries T.W."/>
        </authorList>
    </citation>
    <scope>NUCLEOTIDE SEQUENCE [LARGE SCALE GENOMIC DNA]</scope>
    <source>
        <strain evidence="12 13">DSM 6958</strain>
    </source>
</reference>
<keyword evidence="3" id="KW-0805">Transcription regulation</keyword>
<comment type="subcellular location">
    <subcellularLocation>
        <location evidence="1">Nucleus</location>
    </subcellularLocation>
</comment>
<comment type="similarity">
    <text evidence="6">Belongs to the SMARCC family.</text>
</comment>
<feature type="domain" description="Myb-like" evidence="9">
    <location>
        <begin position="409"/>
        <end position="459"/>
    </location>
</feature>
<dbReference type="GO" id="GO:0016514">
    <property type="term" value="C:SWI/SNF complex"/>
    <property type="evidence" value="ECO:0007669"/>
    <property type="project" value="UniProtKB-ARBA"/>
</dbReference>
<feature type="coiled-coil region" evidence="7">
    <location>
        <begin position="577"/>
        <end position="606"/>
    </location>
</feature>
<dbReference type="GO" id="GO:0006338">
    <property type="term" value="P:chromatin remodeling"/>
    <property type="evidence" value="ECO:0007669"/>
    <property type="project" value="UniProtKB-ARBA"/>
</dbReference>
<dbReference type="Pfam" id="PF04433">
    <property type="entry name" value="SWIRM"/>
    <property type="match status" value="1"/>
</dbReference>
<feature type="compositionally biased region" description="Basic and acidic residues" evidence="8">
    <location>
        <begin position="45"/>
        <end position="56"/>
    </location>
</feature>
<feature type="domain" description="SWIRM" evidence="10">
    <location>
        <begin position="168"/>
        <end position="265"/>
    </location>
</feature>
<dbReference type="AlphaFoldDB" id="A0A1E3PK91"/>
<dbReference type="Proteomes" id="UP000095009">
    <property type="component" value="Unassembled WGS sequence"/>
</dbReference>
<evidence type="ECO:0000313" key="13">
    <source>
        <dbReference type="Proteomes" id="UP000095009"/>
    </source>
</evidence>
<dbReference type="PANTHER" id="PTHR15381">
    <property type="entry name" value="CHONDROITIN SULFATE PROTEOGLYCAN 5 -RELATED"/>
    <property type="match status" value="1"/>
</dbReference>
<dbReference type="InterPro" id="IPR017884">
    <property type="entry name" value="SANT_dom"/>
</dbReference>
<evidence type="ECO:0000259" key="11">
    <source>
        <dbReference type="PROSITE" id="PS51293"/>
    </source>
</evidence>
<evidence type="ECO:0000256" key="6">
    <source>
        <dbReference type="ARBA" id="ARBA00049655"/>
    </source>
</evidence>
<dbReference type="InterPro" id="IPR036388">
    <property type="entry name" value="WH-like_DNA-bd_sf"/>
</dbReference>
<dbReference type="PROSITE" id="PS50090">
    <property type="entry name" value="MYB_LIKE"/>
    <property type="match status" value="1"/>
</dbReference>
<dbReference type="FunFam" id="1.10.10.10:FF:000020">
    <property type="entry name" value="SWI/SNF complex subunit SMARCC2 isoform c"/>
    <property type="match status" value="1"/>
</dbReference>
<dbReference type="FunFam" id="1.10.10.60:FF:000014">
    <property type="entry name" value="SWI/SNF complex subunit SMARCC2 isoform C"/>
    <property type="match status" value="1"/>
</dbReference>
<evidence type="ECO:0000259" key="9">
    <source>
        <dbReference type="PROSITE" id="PS50090"/>
    </source>
</evidence>
<protein>
    <submittedName>
        <fullName evidence="12">SWIRM-domain-containing protein</fullName>
    </submittedName>
</protein>
<dbReference type="InterPro" id="IPR007526">
    <property type="entry name" value="SWIRM"/>
</dbReference>
<keyword evidence="13" id="KW-1185">Reference proteome</keyword>
<dbReference type="Gene3D" id="1.10.10.10">
    <property type="entry name" value="Winged helix-like DNA-binding domain superfamily/Winged helix DNA-binding domain"/>
    <property type="match status" value="1"/>
</dbReference>
<dbReference type="STRING" id="857566.A0A1E3PK91"/>
<dbReference type="Gene3D" id="1.10.10.60">
    <property type="entry name" value="Homeodomain-like"/>
    <property type="match status" value="1"/>
</dbReference>
<evidence type="ECO:0000256" key="3">
    <source>
        <dbReference type="ARBA" id="ARBA00023015"/>
    </source>
</evidence>
<dbReference type="OrthoDB" id="118550at2759"/>